<organism evidence="2 3">
    <name type="scientific">Prorocentrum cordatum</name>
    <dbReference type="NCBI Taxonomy" id="2364126"/>
    <lineage>
        <taxon>Eukaryota</taxon>
        <taxon>Sar</taxon>
        <taxon>Alveolata</taxon>
        <taxon>Dinophyceae</taxon>
        <taxon>Prorocentrales</taxon>
        <taxon>Prorocentraceae</taxon>
        <taxon>Prorocentrum</taxon>
    </lineage>
</organism>
<proteinExistence type="predicted"/>
<comment type="caution">
    <text evidence="2">The sequence shown here is derived from an EMBL/GenBank/DDBJ whole genome shotgun (WGS) entry which is preliminary data.</text>
</comment>
<evidence type="ECO:0000313" key="2">
    <source>
        <dbReference type="EMBL" id="CAK0911754.1"/>
    </source>
</evidence>
<reference evidence="2" key="1">
    <citation type="submission" date="2023-10" db="EMBL/GenBank/DDBJ databases">
        <authorList>
            <person name="Chen Y."/>
            <person name="Shah S."/>
            <person name="Dougan E. K."/>
            <person name="Thang M."/>
            <person name="Chan C."/>
        </authorList>
    </citation>
    <scope>NUCLEOTIDE SEQUENCE [LARGE SCALE GENOMIC DNA]</scope>
</reference>
<protein>
    <submittedName>
        <fullName evidence="2">Uncharacterized protein</fullName>
    </submittedName>
</protein>
<gene>
    <name evidence="2" type="ORF">PCOR1329_LOCUS85522</name>
</gene>
<feature type="region of interest" description="Disordered" evidence="1">
    <location>
        <begin position="132"/>
        <end position="176"/>
    </location>
</feature>
<feature type="region of interest" description="Disordered" evidence="1">
    <location>
        <begin position="54"/>
        <end position="80"/>
    </location>
</feature>
<evidence type="ECO:0000256" key="1">
    <source>
        <dbReference type="SAM" id="MobiDB-lite"/>
    </source>
</evidence>
<name>A0ABN9YFX5_9DINO</name>
<accession>A0ABN9YFX5</accession>
<sequence>MTAFQKGVARDMLHHMNYLLQDQEDNQATKTANRTLGDQGGHRINMADDGHSRATIPATDPFNPRTGTHGGQQDQAPAPCGGDCCGQHRCPTSPLEDMPQPRLSTAQIRIADKQTPRGNEVHRFDQRHPVLCSASTPAHDNNGEEYYPGYDHTGYTTTAEQTPLPDKQATATDLTN</sequence>
<dbReference type="Proteomes" id="UP001189429">
    <property type="component" value="Unassembled WGS sequence"/>
</dbReference>
<keyword evidence="3" id="KW-1185">Reference proteome</keyword>
<evidence type="ECO:0000313" key="3">
    <source>
        <dbReference type="Proteomes" id="UP001189429"/>
    </source>
</evidence>
<dbReference type="EMBL" id="CAUYUJ010022633">
    <property type="protein sequence ID" value="CAK0911754.1"/>
    <property type="molecule type" value="Genomic_DNA"/>
</dbReference>